<dbReference type="GO" id="GO:0016740">
    <property type="term" value="F:transferase activity"/>
    <property type="evidence" value="ECO:0007669"/>
    <property type="project" value="UniProtKB-KW"/>
</dbReference>
<feature type="transmembrane region" description="Helical" evidence="1">
    <location>
        <begin position="219"/>
        <end position="237"/>
    </location>
</feature>
<keyword evidence="3" id="KW-1185">Reference proteome</keyword>
<evidence type="ECO:0000313" key="2">
    <source>
        <dbReference type="EMBL" id="GAA1950983.1"/>
    </source>
</evidence>
<evidence type="ECO:0000313" key="3">
    <source>
        <dbReference type="Proteomes" id="UP001501116"/>
    </source>
</evidence>
<gene>
    <name evidence="2" type="ORF">GCM10009754_19710</name>
</gene>
<proteinExistence type="predicted"/>
<protein>
    <submittedName>
        <fullName evidence="2">Glycosyl transferase</fullName>
    </submittedName>
</protein>
<feature type="transmembrane region" description="Helical" evidence="1">
    <location>
        <begin position="321"/>
        <end position="338"/>
    </location>
</feature>
<feature type="transmembrane region" description="Helical" evidence="1">
    <location>
        <begin position="31"/>
        <end position="49"/>
    </location>
</feature>
<feature type="transmembrane region" description="Helical" evidence="1">
    <location>
        <begin position="121"/>
        <end position="142"/>
    </location>
</feature>
<reference evidence="3" key="1">
    <citation type="journal article" date="2019" name="Int. J. Syst. Evol. Microbiol.">
        <title>The Global Catalogue of Microorganisms (GCM) 10K type strain sequencing project: providing services to taxonomists for standard genome sequencing and annotation.</title>
        <authorList>
            <consortium name="The Broad Institute Genomics Platform"/>
            <consortium name="The Broad Institute Genome Sequencing Center for Infectious Disease"/>
            <person name="Wu L."/>
            <person name="Ma J."/>
        </authorList>
    </citation>
    <scope>NUCLEOTIDE SEQUENCE [LARGE SCALE GENOMIC DNA]</scope>
    <source>
        <strain evidence="3">JCM 14545</strain>
    </source>
</reference>
<feature type="transmembrane region" description="Helical" evidence="1">
    <location>
        <begin position="197"/>
        <end position="213"/>
    </location>
</feature>
<feature type="transmembrane region" description="Helical" evidence="1">
    <location>
        <begin position="173"/>
        <end position="190"/>
    </location>
</feature>
<feature type="transmembrane region" description="Helical" evidence="1">
    <location>
        <begin position="249"/>
        <end position="270"/>
    </location>
</feature>
<keyword evidence="1" id="KW-0812">Transmembrane</keyword>
<keyword evidence="1" id="KW-1133">Transmembrane helix</keyword>
<feature type="transmembrane region" description="Helical" evidence="1">
    <location>
        <begin position="345"/>
        <end position="367"/>
    </location>
</feature>
<dbReference type="RefSeq" id="WP_425546418.1">
    <property type="nucleotide sequence ID" value="NZ_BAAANN010000006.1"/>
</dbReference>
<keyword evidence="2" id="KW-0808">Transferase</keyword>
<keyword evidence="1" id="KW-0472">Membrane</keyword>
<comment type="caution">
    <text evidence="2">The sequence shown here is derived from an EMBL/GenBank/DDBJ whole genome shotgun (WGS) entry which is preliminary data.</text>
</comment>
<feature type="transmembrane region" description="Helical" evidence="1">
    <location>
        <begin position="149"/>
        <end position="167"/>
    </location>
</feature>
<name>A0ABP5BRI1_9PSEU</name>
<evidence type="ECO:0000256" key="1">
    <source>
        <dbReference type="SAM" id="Phobius"/>
    </source>
</evidence>
<sequence>MSDFPTELTAVLDGEPAAEPRGRRWARADTGIVAGFVFFALFVYSGQWLNLGTGYLVNSAQDQNMWEWFFAVTAKAVSHLENPLASDLQNYPLGVNLMANTAMLGVGVPLTPITLLFGPTVTWAIALTGGLAGTAAAWYWVLSRHLVTSRFAAAAGGLFCGFAPPLISHGNAHPNFVGLFVLPFIVLRLVKLVRSERPVRDGVILGLLLAYQIFLGEEPLLICMLSFVVFAIAYALTRPREVPELVRPTAIGLGVAVVVSVALAAFPLWWQFAGPQSYGSLEHGPVGNDTAAFTRFPTQSIAGDANVAQDVALNYTEENAFFGWPLIVLVVVISGWLWRVALARAVAIAMAVMALLSLGVTLTVAHTDTGISLPWKLLAELPLLESVLESRFAMGCVPAIGILLAMATDRVWRASPRFGALEADVPVRLLWCGALAAVLLPIAPTPLESGTRPATPAFFADGTWRQFVGHGKSVVTVPLASPGNAKPLHWQVEAGLGFPLAEGYFVGPNGPDDKRGRYGAVTTSTSRLLDEVTQTGAAASIDDRTRAKALRDLRYWRADVLVLPPDEHQVPLKQTVDDLLHKPGEFIGGVWVWDVRALTSGS</sequence>
<accession>A0ABP5BRI1</accession>
<dbReference type="Proteomes" id="UP001501116">
    <property type="component" value="Unassembled WGS sequence"/>
</dbReference>
<dbReference type="EMBL" id="BAAANN010000006">
    <property type="protein sequence ID" value="GAA1950983.1"/>
    <property type="molecule type" value="Genomic_DNA"/>
</dbReference>
<organism evidence="2 3">
    <name type="scientific">Amycolatopsis minnesotensis</name>
    <dbReference type="NCBI Taxonomy" id="337894"/>
    <lineage>
        <taxon>Bacteria</taxon>
        <taxon>Bacillati</taxon>
        <taxon>Actinomycetota</taxon>
        <taxon>Actinomycetes</taxon>
        <taxon>Pseudonocardiales</taxon>
        <taxon>Pseudonocardiaceae</taxon>
        <taxon>Amycolatopsis</taxon>
    </lineage>
</organism>